<evidence type="ECO:0000256" key="1">
    <source>
        <dbReference type="ARBA" id="ARBA00004328"/>
    </source>
</evidence>
<proteinExistence type="inferred from homology"/>
<dbReference type="EMBL" id="MZ679547">
    <property type="protein sequence ID" value="UOL49002.1"/>
    <property type="molecule type" value="Genomic_RNA"/>
</dbReference>
<keyword evidence="4" id="KW-0946">Virion</keyword>
<keyword evidence="5" id="KW-1175">Viral attachment to host cell pilus</keyword>
<sequence length="407" mass="45690">MEFLVGGFPVPGETIFQTGEPAFPNIDSSIDVVGEHLNPYGAEQDHQLLIDRLIGDRVPALEGQESGLTVNRRLSGWVPYEYLLLARGMHKVDLPVSPPPSGDDEFPDLQWFAWPDFLEHIDVSTQLVPVNVLLANTNINTPSVDVIASVTETLKDLPTLIHSHGKSLLDEVGGENLRLQFGWKPLLADVREMVNFGKNVSKRLTTLQRLIKGAYTAKSRIERQSEISRDSFSIDLGPELSSDDRYVMVDVTRETVLNRWGCVTYTLPLEVAQKFAAYSADKKFWEAVNSTYNLNLSNPATLWELIPWSWAVDWFAPITDVLLGYYNNRIPVIPSAVNVMTTTTTTFSSWKVHSDWIRIDPQFSIKRETKRRQVSAPDGTLPNIAPGRPMIDAHRLGIILSVLAHYV</sequence>
<evidence type="ECO:0000313" key="9">
    <source>
        <dbReference type="Proteomes" id="UP001060007"/>
    </source>
</evidence>
<comment type="subcellular location">
    <subcellularLocation>
        <location evidence="1">Virion</location>
    </subcellularLocation>
</comment>
<dbReference type="Pfam" id="PF03863">
    <property type="entry name" value="Phage_mat-A"/>
    <property type="match status" value="1"/>
</dbReference>
<dbReference type="Proteomes" id="UP001060007">
    <property type="component" value="Segment"/>
</dbReference>
<evidence type="ECO:0000313" key="8">
    <source>
        <dbReference type="EMBL" id="UOL49002.1"/>
    </source>
</evidence>
<keyword evidence="3" id="KW-1161">Viral attachment to host cell</keyword>
<evidence type="ECO:0000256" key="7">
    <source>
        <dbReference type="ARBA" id="ARBA00035110"/>
    </source>
</evidence>
<comment type="similarity">
    <text evidence="7">Belongs to the Leviviricetes maturation protein family.</text>
</comment>
<reference evidence="8" key="1">
    <citation type="submission" date="2021-05" db="EMBL/GenBank/DDBJ databases">
        <authorList>
            <person name="Chen Y.-M."/>
            <person name="Zhang Y.-Z."/>
        </authorList>
    </citation>
    <scope>NUCLEOTIDE SEQUENCE</scope>
    <source>
        <strain evidence="8">146-k141_158253</strain>
    </source>
</reference>
<evidence type="ECO:0000256" key="6">
    <source>
        <dbReference type="ARBA" id="ARBA00023296"/>
    </source>
</evidence>
<name>A0ABY4D970_9VIRU</name>
<keyword evidence="6" id="KW-1160">Virus entry into host cell</keyword>
<evidence type="ECO:0000256" key="4">
    <source>
        <dbReference type="ARBA" id="ARBA00022844"/>
    </source>
</evidence>
<reference evidence="8" key="2">
    <citation type="journal article" date="2022" name="Nat. Microbiol.">
        <title>RNA viromes from terrestrial sites across China expand environmental viral diversity.</title>
        <authorList>
            <person name="Chiapello M."/>
            <person name="Rodriguez-Romero J."/>
            <person name="Ayllon M.A."/>
            <person name="Turina M."/>
        </authorList>
    </citation>
    <scope>NUCLEOTIDE SEQUENCE</scope>
    <source>
        <strain evidence="8">146-k141_158253</strain>
    </source>
</reference>
<protein>
    <submittedName>
        <fullName evidence="8">Maturation protein</fullName>
    </submittedName>
</protein>
<keyword evidence="9" id="KW-1185">Reference proteome</keyword>
<evidence type="ECO:0000256" key="5">
    <source>
        <dbReference type="ARBA" id="ARBA00023104"/>
    </source>
</evidence>
<dbReference type="InterPro" id="IPR005563">
    <property type="entry name" value="A_protein"/>
</dbReference>
<accession>A0ABY4D970</accession>
<keyword evidence="2" id="KW-0945">Host-virus interaction</keyword>
<organism evidence="8 9">
    <name type="scientific">Leviviridae sp</name>
    <dbReference type="NCBI Taxonomy" id="2027243"/>
    <lineage>
        <taxon>Viruses</taxon>
        <taxon>Riboviria</taxon>
        <taxon>Orthornavirae</taxon>
        <taxon>Lenarviricota</taxon>
        <taxon>Leviviricetes</taxon>
        <taxon>Norzivirales</taxon>
        <taxon>Fiersviridae</taxon>
    </lineage>
</organism>
<evidence type="ECO:0000256" key="3">
    <source>
        <dbReference type="ARBA" id="ARBA00022804"/>
    </source>
</evidence>
<evidence type="ECO:0000256" key="2">
    <source>
        <dbReference type="ARBA" id="ARBA00022581"/>
    </source>
</evidence>